<dbReference type="InterPro" id="IPR036942">
    <property type="entry name" value="Beta-barrel_TonB_sf"/>
</dbReference>
<evidence type="ECO:0000256" key="12">
    <source>
        <dbReference type="ARBA" id="ARBA00023237"/>
    </source>
</evidence>
<dbReference type="PANTHER" id="PTHR32552">
    <property type="entry name" value="FERRICHROME IRON RECEPTOR-RELATED"/>
    <property type="match status" value="1"/>
</dbReference>
<evidence type="ECO:0000256" key="10">
    <source>
        <dbReference type="ARBA" id="ARBA00023136"/>
    </source>
</evidence>
<dbReference type="Gene3D" id="2.40.170.20">
    <property type="entry name" value="TonB-dependent receptor, beta-barrel domain"/>
    <property type="match status" value="1"/>
</dbReference>
<evidence type="ECO:0000313" key="17">
    <source>
        <dbReference type="EMBL" id="TWI67335.1"/>
    </source>
</evidence>
<dbReference type="InterPro" id="IPR012910">
    <property type="entry name" value="Plug_dom"/>
</dbReference>
<feature type="domain" description="TonB-dependent receptor plug" evidence="16">
    <location>
        <begin position="119"/>
        <end position="230"/>
    </location>
</feature>
<dbReference type="InterPro" id="IPR000531">
    <property type="entry name" value="Beta-barrel_TonB"/>
</dbReference>
<evidence type="ECO:0000256" key="14">
    <source>
        <dbReference type="RuleBase" id="RU003357"/>
    </source>
</evidence>
<evidence type="ECO:0000256" key="8">
    <source>
        <dbReference type="ARBA" id="ARBA00023065"/>
    </source>
</evidence>
<dbReference type="GO" id="GO:0009279">
    <property type="term" value="C:cell outer membrane"/>
    <property type="evidence" value="ECO:0007669"/>
    <property type="project" value="UniProtKB-SubCell"/>
</dbReference>
<evidence type="ECO:0000256" key="6">
    <source>
        <dbReference type="ARBA" id="ARBA00022692"/>
    </source>
</evidence>
<keyword evidence="3 13" id="KW-0813">Transport</keyword>
<dbReference type="EMBL" id="VLLB01000002">
    <property type="protein sequence ID" value="TWI67335.1"/>
    <property type="molecule type" value="Genomic_DNA"/>
</dbReference>
<evidence type="ECO:0000313" key="18">
    <source>
        <dbReference type="Proteomes" id="UP000318431"/>
    </source>
</evidence>
<reference evidence="17 18" key="1">
    <citation type="journal article" date="2015" name="Stand. Genomic Sci.">
        <title>Genomic Encyclopedia of Bacterial and Archaeal Type Strains, Phase III: the genomes of soil and plant-associated and newly described type strains.</title>
        <authorList>
            <person name="Whitman W.B."/>
            <person name="Woyke T."/>
            <person name="Klenk H.P."/>
            <person name="Zhou Y."/>
            <person name="Lilburn T.G."/>
            <person name="Beck B.J."/>
            <person name="De Vos P."/>
            <person name="Vandamme P."/>
            <person name="Eisen J.A."/>
            <person name="Garrity G."/>
            <person name="Hugenholtz P."/>
            <person name="Kyrpides N.C."/>
        </authorList>
    </citation>
    <scope>NUCLEOTIDE SEQUENCE [LARGE SCALE GENOMIC DNA]</scope>
    <source>
        <strain evidence="17 18">CGMCC 1.10822</strain>
    </source>
</reference>
<keyword evidence="5" id="KW-0410">Iron transport</keyword>
<dbReference type="Gene3D" id="2.170.130.10">
    <property type="entry name" value="TonB-dependent receptor, plug domain"/>
    <property type="match status" value="1"/>
</dbReference>
<dbReference type="GO" id="GO:0006826">
    <property type="term" value="P:iron ion transport"/>
    <property type="evidence" value="ECO:0007669"/>
    <property type="project" value="UniProtKB-KW"/>
</dbReference>
<organism evidence="17 18">
    <name type="scientific">Pseudoduganella lurida</name>
    <dbReference type="NCBI Taxonomy" id="1036180"/>
    <lineage>
        <taxon>Bacteria</taxon>
        <taxon>Pseudomonadati</taxon>
        <taxon>Pseudomonadota</taxon>
        <taxon>Betaproteobacteria</taxon>
        <taxon>Burkholderiales</taxon>
        <taxon>Oxalobacteraceae</taxon>
        <taxon>Telluria group</taxon>
        <taxon>Pseudoduganella</taxon>
    </lineage>
</organism>
<dbReference type="InterPro" id="IPR037066">
    <property type="entry name" value="Plug_dom_sf"/>
</dbReference>
<evidence type="ECO:0000256" key="13">
    <source>
        <dbReference type="PROSITE-ProRule" id="PRU01360"/>
    </source>
</evidence>
<keyword evidence="10 13" id="KW-0472">Membrane</keyword>
<dbReference type="PROSITE" id="PS52016">
    <property type="entry name" value="TONB_DEPENDENT_REC_3"/>
    <property type="match status" value="1"/>
</dbReference>
<name>A0A562RE46_9BURK</name>
<evidence type="ECO:0000256" key="5">
    <source>
        <dbReference type="ARBA" id="ARBA00022496"/>
    </source>
</evidence>
<dbReference type="InterPro" id="IPR039426">
    <property type="entry name" value="TonB-dep_rcpt-like"/>
</dbReference>
<feature type="domain" description="TonB-dependent receptor-like beta-barrel" evidence="15">
    <location>
        <begin position="311"/>
        <end position="736"/>
    </location>
</feature>
<evidence type="ECO:0000256" key="1">
    <source>
        <dbReference type="ARBA" id="ARBA00004571"/>
    </source>
</evidence>
<sequence>MTEHVHHAAQQRSSRKAPQYPITRTAIAAGAAMLCFASGMAAANGNAVAVAVAAIDPVALAAAEAPAVAAEASGEAQAAVAGTSAAAVVSDGDVVGTMAGAVHIRGKALNGATKAKLRLEEVPGGVSVVSAEQVEKGRVFTSEDVLAFQPGVYAQAAGGTDGIKISIRGSAINRGTNFFRSGTLFLFDGLPVTGPGGTPYELFEPLGLSRTEILRGANAFDQGALMLGGAINYVTRTGHDAAAFEARVEAGSFGYKKVSVSSGQVIGNWDYYVQAIASERDGYQTLSSGESRAFIGNLGYKFGPDVETRFYFRYRKTDNYQPGALTVAQVEQDPRQANPTSVAQDAHRNQPGSRWLANKTLWNIDGDSSLEFGAVIHDYPIDQQLGVNVGSWGFTDLSFSLNYQRRETLFGLRSETKLGALSTSHNNHGWLDTRVRIPSGATAGLPVGTLIRRAEYDGEDHILHAGNDLEIARDLWLTTGVSGVKTKRFTEVVYPVVNEPYARSTTALAPRAGLRYTFPNEVQVFGNVSRSIEPPNSWAFLTTPPAFTTGPATGLSRHGLDLKDQTANTFELGTRGAAYGSNWSLSVYRSYVKNELLSVEVVPATATTAAATAESNATPTIHQGIEAGLESRLWDGGANGTLAARQSFTLNDFYFRGDSRFGRNTLPGIPKRFYQGELSYEHPSGFYGGLSVQAASRIDVDYANSFRTHGYGIVNASFGYEHPTQGWKLFVDLRNLADKHYVSSVSPAYNDAGTDQRRSAPGEGFAVYSGLQYAFK</sequence>
<evidence type="ECO:0000256" key="11">
    <source>
        <dbReference type="ARBA" id="ARBA00023170"/>
    </source>
</evidence>
<protein>
    <submittedName>
        <fullName evidence="17">Iron complex outermembrane receptor protein</fullName>
    </submittedName>
</protein>
<evidence type="ECO:0000259" key="16">
    <source>
        <dbReference type="Pfam" id="PF07715"/>
    </source>
</evidence>
<evidence type="ECO:0000256" key="2">
    <source>
        <dbReference type="ARBA" id="ARBA00009810"/>
    </source>
</evidence>
<dbReference type="Proteomes" id="UP000318431">
    <property type="component" value="Unassembled WGS sequence"/>
</dbReference>
<evidence type="ECO:0000256" key="4">
    <source>
        <dbReference type="ARBA" id="ARBA00022452"/>
    </source>
</evidence>
<dbReference type="Pfam" id="PF07715">
    <property type="entry name" value="Plug"/>
    <property type="match status" value="1"/>
</dbReference>
<evidence type="ECO:0000256" key="7">
    <source>
        <dbReference type="ARBA" id="ARBA00023004"/>
    </source>
</evidence>
<keyword evidence="8" id="KW-0406">Ion transport</keyword>
<keyword evidence="6 13" id="KW-0812">Transmembrane</keyword>
<comment type="caution">
    <text evidence="17">The sequence shown here is derived from an EMBL/GenBank/DDBJ whole genome shotgun (WGS) entry which is preliminary data.</text>
</comment>
<keyword evidence="4 13" id="KW-1134">Transmembrane beta strand</keyword>
<dbReference type="PANTHER" id="PTHR32552:SF81">
    <property type="entry name" value="TONB-DEPENDENT OUTER MEMBRANE RECEPTOR"/>
    <property type="match status" value="1"/>
</dbReference>
<dbReference type="Pfam" id="PF00593">
    <property type="entry name" value="TonB_dep_Rec_b-barrel"/>
    <property type="match status" value="1"/>
</dbReference>
<comment type="subcellular location">
    <subcellularLocation>
        <location evidence="1 13">Cell outer membrane</location>
        <topology evidence="1 13">Multi-pass membrane protein</topology>
    </subcellularLocation>
</comment>
<evidence type="ECO:0000256" key="3">
    <source>
        <dbReference type="ARBA" id="ARBA00022448"/>
    </source>
</evidence>
<keyword evidence="9 14" id="KW-0798">TonB box</keyword>
<keyword evidence="7" id="KW-0408">Iron</keyword>
<comment type="similarity">
    <text evidence="2 13 14">Belongs to the TonB-dependent receptor family.</text>
</comment>
<gene>
    <name evidence="17" type="ORF">IP91_01448</name>
</gene>
<dbReference type="AlphaFoldDB" id="A0A562RE46"/>
<keyword evidence="12 13" id="KW-0998">Cell outer membrane</keyword>
<keyword evidence="11 17" id="KW-0675">Receptor</keyword>
<dbReference type="RefSeq" id="WP_199754529.1">
    <property type="nucleotide sequence ID" value="NZ_VLLB01000002.1"/>
</dbReference>
<evidence type="ECO:0000259" key="15">
    <source>
        <dbReference type="Pfam" id="PF00593"/>
    </source>
</evidence>
<accession>A0A562RE46</accession>
<proteinExistence type="inferred from homology"/>
<dbReference type="SUPFAM" id="SSF56935">
    <property type="entry name" value="Porins"/>
    <property type="match status" value="1"/>
</dbReference>
<keyword evidence="18" id="KW-1185">Reference proteome</keyword>
<evidence type="ECO:0000256" key="9">
    <source>
        <dbReference type="ARBA" id="ARBA00023077"/>
    </source>
</evidence>